<evidence type="ECO:0000313" key="1">
    <source>
        <dbReference type="EMBL" id="KAL3812368.1"/>
    </source>
</evidence>
<accession>A0ABD3RHK3</accession>
<protein>
    <submittedName>
        <fullName evidence="1">Uncharacterized protein</fullName>
    </submittedName>
</protein>
<proteinExistence type="predicted"/>
<sequence length="45" mass="5308">MGSSALAKLPIVHHSMYAMWQNLHLLPEAKIHYRQNRNDFYTLPN</sequence>
<dbReference type="AlphaFoldDB" id="A0ABD3RHK3"/>
<dbReference type="EMBL" id="JBJXBP010000008">
    <property type="protein sequence ID" value="KAL3812368.1"/>
    <property type="molecule type" value="Genomic_DNA"/>
</dbReference>
<organism evidence="1 2">
    <name type="scientific">Penstemon smallii</name>
    <dbReference type="NCBI Taxonomy" id="265156"/>
    <lineage>
        <taxon>Eukaryota</taxon>
        <taxon>Viridiplantae</taxon>
        <taxon>Streptophyta</taxon>
        <taxon>Embryophyta</taxon>
        <taxon>Tracheophyta</taxon>
        <taxon>Spermatophyta</taxon>
        <taxon>Magnoliopsida</taxon>
        <taxon>eudicotyledons</taxon>
        <taxon>Gunneridae</taxon>
        <taxon>Pentapetalae</taxon>
        <taxon>asterids</taxon>
        <taxon>lamiids</taxon>
        <taxon>Lamiales</taxon>
        <taxon>Plantaginaceae</taxon>
        <taxon>Cheloneae</taxon>
        <taxon>Penstemon</taxon>
    </lineage>
</organism>
<name>A0ABD3RHK3_9LAMI</name>
<gene>
    <name evidence="1" type="ORF">ACJIZ3_013636</name>
</gene>
<dbReference type="Proteomes" id="UP001634393">
    <property type="component" value="Unassembled WGS sequence"/>
</dbReference>
<comment type="caution">
    <text evidence="1">The sequence shown here is derived from an EMBL/GenBank/DDBJ whole genome shotgun (WGS) entry which is preliminary data.</text>
</comment>
<keyword evidence="2" id="KW-1185">Reference proteome</keyword>
<evidence type="ECO:0000313" key="2">
    <source>
        <dbReference type="Proteomes" id="UP001634393"/>
    </source>
</evidence>
<reference evidence="1 2" key="1">
    <citation type="submission" date="2024-12" db="EMBL/GenBank/DDBJ databases">
        <title>The unique morphological basis and parallel evolutionary history of personate flowers in Penstemon.</title>
        <authorList>
            <person name="Depatie T.H."/>
            <person name="Wessinger C.A."/>
        </authorList>
    </citation>
    <scope>NUCLEOTIDE SEQUENCE [LARGE SCALE GENOMIC DNA]</scope>
    <source>
        <strain evidence="1">WTNN_2</strain>
        <tissue evidence="1">Leaf</tissue>
    </source>
</reference>